<dbReference type="EMBL" id="KZ613952">
    <property type="protein sequence ID" value="PMD35692.1"/>
    <property type="molecule type" value="Genomic_DNA"/>
</dbReference>
<dbReference type="Pfam" id="PF14833">
    <property type="entry name" value="NAD_binding_11"/>
    <property type="match status" value="1"/>
</dbReference>
<dbReference type="GO" id="GO:0051287">
    <property type="term" value="F:NAD binding"/>
    <property type="evidence" value="ECO:0007669"/>
    <property type="project" value="InterPro"/>
</dbReference>
<evidence type="ECO:0000256" key="1">
    <source>
        <dbReference type="ARBA" id="ARBA00005109"/>
    </source>
</evidence>
<dbReference type="InterPro" id="IPR029154">
    <property type="entry name" value="HIBADH-like_NADP-bd"/>
</dbReference>
<keyword evidence="4" id="KW-0101">Branched-chain amino acid catabolism</keyword>
<dbReference type="Gene3D" id="3.40.50.720">
    <property type="entry name" value="NAD(P)-binding Rossmann-like Domain"/>
    <property type="match status" value="1"/>
</dbReference>
<evidence type="ECO:0000256" key="2">
    <source>
        <dbReference type="ARBA" id="ARBA00006013"/>
    </source>
</evidence>
<dbReference type="Proteomes" id="UP000235786">
    <property type="component" value="Unassembled WGS sequence"/>
</dbReference>
<keyword evidence="5" id="KW-0560">Oxidoreductase</keyword>
<dbReference type="PANTHER" id="PTHR22981:SF7">
    <property type="entry name" value="3-HYDROXYISOBUTYRATE DEHYDROGENASE, MITOCHONDRIAL"/>
    <property type="match status" value="1"/>
</dbReference>
<dbReference type="InterPro" id="IPR015815">
    <property type="entry name" value="HIBADH-related"/>
</dbReference>
<dbReference type="AlphaFoldDB" id="A0A2J6RAZ7"/>
<comment type="catalytic activity">
    <reaction evidence="7">
        <text>3-hydroxy-2-methylpropanoate + NAD(+) = 2-methyl-3-oxopropanoate + NADH + H(+)</text>
        <dbReference type="Rhea" id="RHEA:17681"/>
        <dbReference type="ChEBI" id="CHEBI:11805"/>
        <dbReference type="ChEBI" id="CHEBI:15378"/>
        <dbReference type="ChEBI" id="CHEBI:57540"/>
        <dbReference type="ChEBI" id="CHEBI:57700"/>
        <dbReference type="ChEBI" id="CHEBI:57945"/>
        <dbReference type="EC" id="1.1.1.31"/>
    </reaction>
</comment>
<evidence type="ECO:0000259" key="9">
    <source>
        <dbReference type="Pfam" id="PF03446"/>
    </source>
</evidence>
<evidence type="ECO:0000256" key="3">
    <source>
        <dbReference type="ARBA" id="ARBA00012991"/>
    </source>
</evidence>
<keyword evidence="6" id="KW-0520">NAD</keyword>
<reference evidence="11 12" key="1">
    <citation type="submission" date="2016-04" db="EMBL/GenBank/DDBJ databases">
        <title>A degradative enzymes factory behind the ericoid mycorrhizal symbiosis.</title>
        <authorList>
            <consortium name="DOE Joint Genome Institute"/>
            <person name="Martino E."/>
            <person name="Morin E."/>
            <person name="Grelet G."/>
            <person name="Kuo A."/>
            <person name="Kohler A."/>
            <person name="Daghino S."/>
            <person name="Barry K."/>
            <person name="Choi C."/>
            <person name="Cichocki N."/>
            <person name="Clum A."/>
            <person name="Copeland A."/>
            <person name="Hainaut M."/>
            <person name="Haridas S."/>
            <person name="Labutti K."/>
            <person name="Lindquist E."/>
            <person name="Lipzen A."/>
            <person name="Khouja H.-R."/>
            <person name="Murat C."/>
            <person name="Ohm R."/>
            <person name="Olson A."/>
            <person name="Spatafora J."/>
            <person name="Veneault-Fourrey C."/>
            <person name="Henrissat B."/>
            <person name="Grigoriev I."/>
            <person name="Martin F."/>
            <person name="Perotto S."/>
        </authorList>
    </citation>
    <scope>NUCLEOTIDE SEQUENCE [LARGE SCALE GENOMIC DNA]</scope>
    <source>
        <strain evidence="11 12">F</strain>
    </source>
</reference>
<gene>
    <name evidence="11" type="ORF">L207DRAFT_516647</name>
</gene>
<protein>
    <recommendedName>
        <fullName evidence="3">3-hydroxyisobutyrate dehydrogenase</fullName>
        <ecNumber evidence="3">1.1.1.31</ecNumber>
    </recommendedName>
</protein>
<comment type="similarity">
    <text evidence="2">Belongs to the HIBADH-related family. 3-hydroxyisobutyrate dehydrogenase subfamily.</text>
</comment>
<evidence type="ECO:0000256" key="4">
    <source>
        <dbReference type="ARBA" id="ARBA00022456"/>
    </source>
</evidence>
<dbReference type="GO" id="GO:0006574">
    <property type="term" value="P:L-valine catabolic process"/>
    <property type="evidence" value="ECO:0007669"/>
    <property type="project" value="TreeGrafter"/>
</dbReference>
<dbReference type="PROSITE" id="PS00895">
    <property type="entry name" value="3_HYDROXYISOBUT_DH"/>
    <property type="match status" value="1"/>
</dbReference>
<evidence type="ECO:0000256" key="8">
    <source>
        <dbReference type="PIRSR" id="PIRSR000103-1"/>
    </source>
</evidence>
<evidence type="ECO:0000313" key="12">
    <source>
        <dbReference type="Proteomes" id="UP000235786"/>
    </source>
</evidence>
<dbReference type="PIRSF" id="PIRSF000103">
    <property type="entry name" value="HIBADH"/>
    <property type="match status" value="1"/>
</dbReference>
<dbReference type="STRING" id="1149755.A0A2J6RAZ7"/>
<evidence type="ECO:0000259" key="10">
    <source>
        <dbReference type="Pfam" id="PF14833"/>
    </source>
</evidence>
<dbReference type="OrthoDB" id="21615at2759"/>
<feature type="domain" description="3-hydroxyisobutyrate dehydrogenase-like NAD-binding" evidence="10">
    <location>
        <begin position="197"/>
        <end position="323"/>
    </location>
</feature>
<keyword evidence="12" id="KW-1185">Reference proteome</keyword>
<dbReference type="Pfam" id="PF03446">
    <property type="entry name" value="NAD_binding_2"/>
    <property type="match status" value="1"/>
</dbReference>
<feature type="active site" evidence="8">
    <location>
        <position position="203"/>
    </location>
</feature>
<dbReference type="GO" id="GO:0005739">
    <property type="term" value="C:mitochondrion"/>
    <property type="evidence" value="ECO:0007669"/>
    <property type="project" value="TreeGrafter"/>
</dbReference>
<dbReference type="GO" id="GO:0050661">
    <property type="term" value="F:NADP binding"/>
    <property type="evidence" value="ECO:0007669"/>
    <property type="project" value="InterPro"/>
</dbReference>
<dbReference type="FunFam" id="1.10.1040.10:FF:000056">
    <property type="entry name" value="3-hydroxyisobutyrate dehydrogenase a"/>
    <property type="match status" value="1"/>
</dbReference>
<dbReference type="EC" id="1.1.1.31" evidence="3"/>
<dbReference type="InterPro" id="IPR002204">
    <property type="entry name" value="3-OH-isobutyrate_DH-rel_CS"/>
</dbReference>
<dbReference type="Gene3D" id="1.10.1040.10">
    <property type="entry name" value="N-(1-d-carboxylethyl)-l-norvaline Dehydrogenase, domain 2"/>
    <property type="match status" value="1"/>
</dbReference>
<name>A0A2J6RAZ7_HYAVF</name>
<evidence type="ECO:0000313" key="11">
    <source>
        <dbReference type="EMBL" id="PMD35692.1"/>
    </source>
</evidence>
<evidence type="ECO:0000256" key="6">
    <source>
        <dbReference type="ARBA" id="ARBA00023027"/>
    </source>
</evidence>
<feature type="domain" description="6-phosphogluconate dehydrogenase NADP-binding" evidence="9">
    <location>
        <begin position="7"/>
        <end position="191"/>
    </location>
</feature>
<evidence type="ECO:0000256" key="7">
    <source>
        <dbReference type="ARBA" id="ARBA00049197"/>
    </source>
</evidence>
<dbReference type="InterPro" id="IPR008927">
    <property type="entry name" value="6-PGluconate_DH-like_C_sf"/>
</dbReference>
<organism evidence="11 12">
    <name type="scientific">Hyaloscypha variabilis (strain UAMH 11265 / GT02V1 / F)</name>
    <name type="common">Meliniomyces variabilis</name>
    <dbReference type="NCBI Taxonomy" id="1149755"/>
    <lineage>
        <taxon>Eukaryota</taxon>
        <taxon>Fungi</taxon>
        <taxon>Dikarya</taxon>
        <taxon>Ascomycota</taxon>
        <taxon>Pezizomycotina</taxon>
        <taxon>Leotiomycetes</taxon>
        <taxon>Helotiales</taxon>
        <taxon>Hyaloscyphaceae</taxon>
        <taxon>Hyaloscypha</taxon>
        <taxon>Hyaloscypha variabilis</taxon>
    </lineage>
</organism>
<dbReference type="InterPro" id="IPR006115">
    <property type="entry name" value="6PGDH_NADP-bd"/>
</dbReference>
<comment type="pathway">
    <text evidence="1">Amino-acid degradation; L-valine degradation.</text>
</comment>
<dbReference type="PANTHER" id="PTHR22981">
    <property type="entry name" value="3-HYDROXYISOBUTYRATE DEHYDROGENASE-RELATED"/>
    <property type="match status" value="1"/>
</dbReference>
<sequence length="330" mass="34555">MSSPAKTVAFIGLGVMGYPMAVNLRNGLSSEYTLLVCDVNKEAISKFQKQVAGKGPVEIISNGFEAAKAANMVITMLPNSPAVKVVYLDPQTGVIAGVEAAATSSAEKKIIMECGTIETATILEVAKAVTTSAQSSSSSSSSISFVDAPVSGGPMGAEDGTLTFMVGANDNTAFEAAKEVLSHMGKRESIFHCGDVGAGTAFKVINNYLSAITSLAASEALNIGTKMGLDVKLLTDVINVSGGQCWVTSKSNPVPGVQANVPSSRGYDGGFRLELCTKVLQMGSELAEMVGARTVLDKPTLEAFKEASADERYRGKDARVVYKWLNESER</sequence>
<dbReference type="SUPFAM" id="SSF48179">
    <property type="entry name" value="6-phosphogluconate dehydrogenase C-terminal domain-like"/>
    <property type="match status" value="1"/>
</dbReference>
<accession>A0A2J6RAZ7</accession>
<evidence type="ECO:0000256" key="5">
    <source>
        <dbReference type="ARBA" id="ARBA00023002"/>
    </source>
</evidence>
<dbReference type="InterPro" id="IPR013328">
    <property type="entry name" value="6PGD_dom2"/>
</dbReference>
<dbReference type="GO" id="GO:0008442">
    <property type="term" value="F:3-hydroxyisobutyrate dehydrogenase activity"/>
    <property type="evidence" value="ECO:0007669"/>
    <property type="project" value="UniProtKB-EC"/>
</dbReference>
<dbReference type="SUPFAM" id="SSF51735">
    <property type="entry name" value="NAD(P)-binding Rossmann-fold domains"/>
    <property type="match status" value="1"/>
</dbReference>
<dbReference type="InterPro" id="IPR036291">
    <property type="entry name" value="NAD(P)-bd_dom_sf"/>
</dbReference>
<proteinExistence type="inferred from homology"/>